<proteinExistence type="predicted"/>
<feature type="signal peptide" evidence="1">
    <location>
        <begin position="1"/>
        <end position="20"/>
    </location>
</feature>
<sequence>MGIRSLKFLPFLLLLLIVAAGCSSDNKGVAFEGYNFPDFVNQGSHNGTKDAYAYAVDHGDLLDYIPCYCNCYEDPFHHESVKDCFINNQYTTEEQLVYDPHGAA</sequence>
<evidence type="ECO:0000256" key="1">
    <source>
        <dbReference type="SAM" id="SignalP"/>
    </source>
</evidence>
<feature type="chain" id="PRO_5045330548" evidence="1">
    <location>
        <begin position="21"/>
        <end position="104"/>
    </location>
</feature>
<reference evidence="2 3" key="1">
    <citation type="submission" date="2023-07" db="EMBL/GenBank/DDBJ databases">
        <title>Genomic Encyclopedia of Type Strains, Phase IV (KMG-IV): sequencing the most valuable type-strain genomes for metagenomic binning, comparative biology and taxonomic classification.</title>
        <authorList>
            <person name="Goeker M."/>
        </authorList>
    </citation>
    <scope>NUCLEOTIDE SEQUENCE [LARGE SCALE GENOMIC DNA]</scope>
    <source>
        <strain evidence="2 3">DSM 9768</strain>
    </source>
</reference>
<dbReference type="EMBL" id="JAUSUG010000004">
    <property type="protein sequence ID" value="MDQ0254088.1"/>
    <property type="molecule type" value="Genomic_DNA"/>
</dbReference>
<organism evidence="2 3">
    <name type="scientific">Evansella vedderi</name>
    <dbReference type="NCBI Taxonomy" id="38282"/>
    <lineage>
        <taxon>Bacteria</taxon>
        <taxon>Bacillati</taxon>
        <taxon>Bacillota</taxon>
        <taxon>Bacilli</taxon>
        <taxon>Bacillales</taxon>
        <taxon>Bacillaceae</taxon>
        <taxon>Evansella</taxon>
    </lineage>
</organism>
<accession>A0ABT9ZS86</accession>
<dbReference type="PROSITE" id="PS51257">
    <property type="entry name" value="PROKAR_LIPOPROTEIN"/>
    <property type="match status" value="1"/>
</dbReference>
<evidence type="ECO:0000313" key="3">
    <source>
        <dbReference type="Proteomes" id="UP001230005"/>
    </source>
</evidence>
<gene>
    <name evidence="2" type="ORF">J2S74_001461</name>
</gene>
<protein>
    <submittedName>
        <fullName evidence="2">Uncharacterized protein</fullName>
    </submittedName>
</protein>
<dbReference type="InterPro" id="IPR025673">
    <property type="entry name" value="PCYCGC"/>
</dbReference>
<comment type="caution">
    <text evidence="2">The sequence shown here is derived from an EMBL/GenBank/DDBJ whole genome shotgun (WGS) entry which is preliminary data.</text>
</comment>
<evidence type="ECO:0000313" key="2">
    <source>
        <dbReference type="EMBL" id="MDQ0254088.1"/>
    </source>
</evidence>
<keyword evidence="3" id="KW-1185">Reference proteome</keyword>
<dbReference type="Proteomes" id="UP001230005">
    <property type="component" value="Unassembled WGS sequence"/>
</dbReference>
<dbReference type="Pfam" id="PF13798">
    <property type="entry name" value="PCYCGC"/>
    <property type="match status" value="1"/>
</dbReference>
<name>A0ABT9ZS86_9BACI</name>
<keyword evidence="1" id="KW-0732">Signal</keyword>